<dbReference type="AlphaFoldDB" id="A0A8J5V9S3"/>
<sequence>MDIYLFFDPADATSKLKLEFGFLEGKKYVSGVRAKKTIALSKYGYEAERASHVICDEPLPAAIQPRRTATTQNRTHINQFKVPATVDRIPRIETSRQGIGDSSQGVGYCVSEQNCGAQSLRDVLLGFYLDEANKIGEEKKFRMEKLVGGCANRFSLQQMLWFLTTENSEVIPPSKVKDSVLRLRRGHYGFVVVSIMFMEDRKPVETLVVEVGLEQDEFEAKAGPTGYVVCALVCALVAINWVHEKDPVIATSSWRKRMLRGCKIKNRSADKFFATKTRPFSEKTTTIPVKTSLVSTSTKFEPDDFDVDGSGSDIDGSGSGSGPISGSSLLAPGDIDSEL</sequence>
<comment type="caution">
    <text evidence="2">The sequence shown here is derived from an EMBL/GenBank/DDBJ whole genome shotgun (WGS) entry which is preliminary data.</text>
</comment>
<evidence type="ECO:0000256" key="1">
    <source>
        <dbReference type="SAM" id="MobiDB-lite"/>
    </source>
</evidence>
<evidence type="ECO:0000313" key="2">
    <source>
        <dbReference type="EMBL" id="KAG8037713.1"/>
    </source>
</evidence>
<dbReference type="EMBL" id="JAAOIC020000047">
    <property type="protein sequence ID" value="KAG8037713.1"/>
    <property type="molecule type" value="Genomic_DNA"/>
</dbReference>
<reference evidence="2" key="1">
    <citation type="submission" date="2020-03" db="EMBL/GenBank/DDBJ databases">
        <authorList>
            <person name="Chebbi M.A."/>
            <person name="Drezen J.M."/>
        </authorList>
    </citation>
    <scope>NUCLEOTIDE SEQUENCE</scope>
    <source>
        <tissue evidence="2">Whole body</tissue>
    </source>
</reference>
<gene>
    <name evidence="2" type="ORF">G9C98_005924</name>
</gene>
<reference evidence="2" key="2">
    <citation type="submission" date="2021-04" db="EMBL/GenBank/DDBJ databases">
        <title>Genome-wide patterns of bracovirus chromosomal integration into multiple host tissues during parasitism.</title>
        <authorList>
            <person name="Chebbi M.A.C."/>
        </authorList>
    </citation>
    <scope>NUCLEOTIDE SEQUENCE</scope>
    <source>
        <tissue evidence="2">Whole body</tissue>
    </source>
</reference>
<accession>A0A8J5V9S3</accession>
<evidence type="ECO:0000313" key="3">
    <source>
        <dbReference type="Proteomes" id="UP000729913"/>
    </source>
</evidence>
<name>A0A8J5V9S3_9HYME</name>
<feature type="region of interest" description="Disordered" evidence="1">
    <location>
        <begin position="299"/>
        <end position="339"/>
    </location>
</feature>
<keyword evidence="3" id="KW-1185">Reference proteome</keyword>
<dbReference type="Proteomes" id="UP000729913">
    <property type="component" value="Unassembled WGS sequence"/>
</dbReference>
<proteinExistence type="predicted"/>
<organism evidence="2 3">
    <name type="scientific">Cotesia typhae</name>
    <dbReference type="NCBI Taxonomy" id="2053667"/>
    <lineage>
        <taxon>Eukaryota</taxon>
        <taxon>Metazoa</taxon>
        <taxon>Ecdysozoa</taxon>
        <taxon>Arthropoda</taxon>
        <taxon>Hexapoda</taxon>
        <taxon>Insecta</taxon>
        <taxon>Pterygota</taxon>
        <taxon>Neoptera</taxon>
        <taxon>Endopterygota</taxon>
        <taxon>Hymenoptera</taxon>
        <taxon>Apocrita</taxon>
        <taxon>Ichneumonoidea</taxon>
        <taxon>Braconidae</taxon>
        <taxon>Microgastrinae</taxon>
        <taxon>Cotesia</taxon>
    </lineage>
</organism>
<protein>
    <submittedName>
        <fullName evidence="2">Uncharacterized protein</fullName>
    </submittedName>
</protein>